<feature type="transmembrane region" description="Helical" evidence="7">
    <location>
        <begin position="77"/>
        <end position="97"/>
    </location>
</feature>
<sequence length="98" mass="10506">MNRVNSALTLFFSLLVEAMPFLLLGVFFSSLLLLFVDERKLIAAMPKHPLLAAFAGSLIGFLFPVCECGNVPVARRLIVQGAPSAMAIGFLLAAPTVK</sequence>
<evidence type="ECO:0000313" key="9">
    <source>
        <dbReference type="Proteomes" id="UP000278907"/>
    </source>
</evidence>
<keyword evidence="3" id="KW-1003">Cell membrane</keyword>
<evidence type="ECO:0000256" key="7">
    <source>
        <dbReference type="SAM" id="Phobius"/>
    </source>
</evidence>
<proteinExistence type="inferred from homology"/>
<evidence type="ECO:0000256" key="2">
    <source>
        <dbReference type="ARBA" id="ARBA00006386"/>
    </source>
</evidence>
<dbReference type="Pfam" id="PF03773">
    <property type="entry name" value="ArsP_1"/>
    <property type="match status" value="1"/>
</dbReference>
<organism evidence="8 9">
    <name type="scientific">Corallococcus praedator</name>
    <dbReference type="NCBI Taxonomy" id="2316724"/>
    <lineage>
        <taxon>Bacteria</taxon>
        <taxon>Pseudomonadati</taxon>
        <taxon>Myxococcota</taxon>
        <taxon>Myxococcia</taxon>
        <taxon>Myxococcales</taxon>
        <taxon>Cystobacterineae</taxon>
        <taxon>Myxococcaceae</taxon>
        <taxon>Corallococcus</taxon>
    </lineage>
</organism>
<feature type="transmembrane region" description="Helical" evidence="7">
    <location>
        <begin position="48"/>
        <end position="65"/>
    </location>
</feature>
<evidence type="ECO:0000313" key="8">
    <source>
        <dbReference type="EMBL" id="RKH76966.1"/>
    </source>
</evidence>
<protein>
    <submittedName>
        <fullName evidence="8">Permease</fullName>
    </submittedName>
</protein>
<reference evidence="8 9" key="1">
    <citation type="submission" date="2018-09" db="EMBL/GenBank/DDBJ databases">
        <authorList>
            <person name="Livingstone P.G."/>
            <person name="Whitworth D.E."/>
        </authorList>
    </citation>
    <scope>NUCLEOTIDE SEQUENCE [LARGE SCALE GENOMIC DNA]</scope>
    <source>
        <strain evidence="8 9">CA031B</strain>
    </source>
</reference>
<dbReference type="PANTHER" id="PTHR34184:SF4">
    <property type="entry name" value="UPF0718 PROTEIN YCGR"/>
    <property type="match status" value="1"/>
</dbReference>
<dbReference type="InterPro" id="IPR052923">
    <property type="entry name" value="UPF0718"/>
</dbReference>
<keyword evidence="5 7" id="KW-1133">Transmembrane helix</keyword>
<dbReference type="RefSeq" id="WP_208734729.1">
    <property type="nucleotide sequence ID" value="NZ_RAWI01001298.1"/>
</dbReference>
<dbReference type="PANTHER" id="PTHR34184">
    <property type="entry name" value="UPF0718 PROTEIN YCGR"/>
    <property type="match status" value="1"/>
</dbReference>
<evidence type="ECO:0000256" key="3">
    <source>
        <dbReference type="ARBA" id="ARBA00022475"/>
    </source>
</evidence>
<dbReference type="EMBL" id="RAWI01001298">
    <property type="protein sequence ID" value="RKH76966.1"/>
    <property type="molecule type" value="Genomic_DNA"/>
</dbReference>
<evidence type="ECO:0000256" key="6">
    <source>
        <dbReference type="ARBA" id="ARBA00023136"/>
    </source>
</evidence>
<evidence type="ECO:0000256" key="1">
    <source>
        <dbReference type="ARBA" id="ARBA00004651"/>
    </source>
</evidence>
<comment type="subcellular location">
    <subcellularLocation>
        <location evidence="1">Cell membrane</location>
        <topology evidence="1">Multi-pass membrane protein</topology>
    </subcellularLocation>
</comment>
<evidence type="ECO:0000256" key="5">
    <source>
        <dbReference type="ARBA" id="ARBA00022989"/>
    </source>
</evidence>
<dbReference type="InterPro" id="IPR005524">
    <property type="entry name" value="DUF318"/>
</dbReference>
<name>A0ABX9Q1R3_9BACT</name>
<feature type="non-terminal residue" evidence="8">
    <location>
        <position position="98"/>
    </location>
</feature>
<comment type="similarity">
    <text evidence="2">Belongs to the UPF0718 family.</text>
</comment>
<accession>A0ABX9Q1R3</accession>
<gene>
    <name evidence="8" type="ORF">D7Y13_44190</name>
</gene>
<evidence type="ECO:0000256" key="4">
    <source>
        <dbReference type="ARBA" id="ARBA00022692"/>
    </source>
</evidence>
<keyword evidence="4 7" id="KW-0812">Transmembrane</keyword>
<keyword evidence="9" id="KW-1185">Reference proteome</keyword>
<feature type="transmembrane region" description="Helical" evidence="7">
    <location>
        <begin position="12"/>
        <end position="36"/>
    </location>
</feature>
<comment type="caution">
    <text evidence="8">The sequence shown here is derived from an EMBL/GenBank/DDBJ whole genome shotgun (WGS) entry which is preliminary data.</text>
</comment>
<keyword evidence="6 7" id="KW-0472">Membrane</keyword>
<dbReference type="Proteomes" id="UP000278907">
    <property type="component" value="Unassembled WGS sequence"/>
</dbReference>